<organism evidence="2 3">
    <name type="scientific">Cinara cedri</name>
    <dbReference type="NCBI Taxonomy" id="506608"/>
    <lineage>
        <taxon>Eukaryota</taxon>
        <taxon>Metazoa</taxon>
        <taxon>Ecdysozoa</taxon>
        <taxon>Arthropoda</taxon>
        <taxon>Hexapoda</taxon>
        <taxon>Insecta</taxon>
        <taxon>Pterygota</taxon>
        <taxon>Neoptera</taxon>
        <taxon>Paraneoptera</taxon>
        <taxon>Hemiptera</taxon>
        <taxon>Sternorrhyncha</taxon>
        <taxon>Aphidomorpha</taxon>
        <taxon>Aphidoidea</taxon>
        <taxon>Aphididae</taxon>
        <taxon>Lachninae</taxon>
        <taxon>Cinara</taxon>
    </lineage>
</organism>
<evidence type="ECO:0000313" key="2">
    <source>
        <dbReference type="EMBL" id="VVC25417.1"/>
    </source>
</evidence>
<name>A0A5E4M2U5_9HEMI</name>
<dbReference type="EMBL" id="CABPRJ010000013">
    <property type="protein sequence ID" value="VVC25417.1"/>
    <property type="molecule type" value="Genomic_DNA"/>
</dbReference>
<accession>A0A5E4M2U5</accession>
<feature type="chain" id="PRO_5022982234" evidence="1">
    <location>
        <begin position="22"/>
        <end position="120"/>
    </location>
</feature>
<evidence type="ECO:0000256" key="1">
    <source>
        <dbReference type="SAM" id="SignalP"/>
    </source>
</evidence>
<keyword evidence="3" id="KW-1185">Reference proteome</keyword>
<sequence length="120" mass="13591">MDILSIAVTLSVVCLANKATAVDLDELSPKLPIRFPDPFNDYEPSKFPFSLATDRPFKTIPKFSLPIPLKFSSPFSPPFSPRPCFSHSTKFTTFLRSLPAKLPVLTDEDQFTYLLKREDH</sequence>
<keyword evidence="1" id="KW-0732">Signal</keyword>
<evidence type="ECO:0000313" key="3">
    <source>
        <dbReference type="Proteomes" id="UP000325440"/>
    </source>
</evidence>
<reference evidence="2 3" key="1">
    <citation type="submission" date="2019-08" db="EMBL/GenBank/DDBJ databases">
        <authorList>
            <person name="Alioto T."/>
            <person name="Alioto T."/>
            <person name="Gomez Garrido J."/>
        </authorList>
    </citation>
    <scope>NUCLEOTIDE SEQUENCE [LARGE SCALE GENOMIC DNA]</scope>
</reference>
<dbReference type="AlphaFoldDB" id="A0A5E4M2U5"/>
<proteinExistence type="predicted"/>
<dbReference type="Proteomes" id="UP000325440">
    <property type="component" value="Unassembled WGS sequence"/>
</dbReference>
<feature type="signal peptide" evidence="1">
    <location>
        <begin position="1"/>
        <end position="21"/>
    </location>
</feature>
<gene>
    <name evidence="2" type="ORF">CINCED_3A020062</name>
</gene>
<protein>
    <submittedName>
        <fullName evidence="2">Uncharacterized protein</fullName>
    </submittedName>
</protein>